<gene>
    <name evidence="6" type="ORF">DSTB1V02_LOCUS8111</name>
</gene>
<dbReference type="PRINTS" id="PR00967">
    <property type="entry name" value="ONCOGENEAML1"/>
</dbReference>
<dbReference type="Pfam" id="PF00853">
    <property type="entry name" value="Runt"/>
    <property type="match status" value="1"/>
</dbReference>
<dbReference type="GO" id="GO:0000981">
    <property type="term" value="F:DNA-binding transcription factor activity, RNA polymerase II-specific"/>
    <property type="evidence" value="ECO:0007669"/>
    <property type="project" value="TreeGrafter"/>
</dbReference>
<evidence type="ECO:0000259" key="5">
    <source>
        <dbReference type="PROSITE" id="PS51062"/>
    </source>
</evidence>
<name>A0A7R8XLJ7_9CRUS</name>
<dbReference type="PROSITE" id="PS51062">
    <property type="entry name" value="RUNT"/>
    <property type="match status" value="1"/>
</dbReference>
<organism evidence="6">
    <name type="scientific">Darwinula stevensoni</name>
    <dbReference type="NCBI Taxonomy" id="69355"/>
    <lineage>
        <taxon>Eukaryota</taxon>
        <taxon>Metazoa</taxon>
        <taxon>Ecdysozoa</taxon>
        <taxon>Arthropoda</taxon>
        <taxon>Crustacea</taxon>
        <taxon>Oligostraca</taxon>
        <taxon>Ostracoda</taxon>
        <taxon>Podocopa</taxon>
        <taxon>Podocopida</taxon>
        <taxon>Darwinulocopina</taxon>
        <taxon>Darwinuloidea</taxon>
        <taxon>Darwinulidae</taxon>
        <taxon>Darwinula</taxon>
    </lineage>
</organism>
<dbReference type="OrthoDB" id="10029800at2759"/>
<dbReference type="PANTHER" id="PTHR11950">
    <property type="entry name" value="RUNT RELATED"/>
    <property type="match status" value="1"/>
</dbReference>
<keyword evidence="2" id="KW-0805">Transcription regulation</keyword>
<dbReference type="EMBL" id="LR901297">
    <property type="protein sequence ID" value="CAD7248292.1"/>
    <property type="molecule type" value="Genomic_DNA"/>
</dbReference>
<comment type="subcellular location">
    <subcellularLocation>
        <location evidence="1">Nucleus</location>
    </subcellularLocation>
</comment>
<dbReference type="InterPro" id="IPR012346">
    <property type="entry name" value="p53/RUNT-type_TF_DNA-bd_sf"/>
</dbReference>
<dbReference type="Gene3D" id="2.60.40.720">
    <property type="match status" value="1"/>
</dbReference>
<reference evidence="6" key="1">
    <citation type="submission" date="2020-11" db="EMBL/GenBank/DDBJ databases">
        <authorList>
            <person name="Tran Van P."/>
        </authorList>
    </citation>
    <scope>NUCLEOTIDE SEQUENCE</scope>
</reference>
<evidence type="ECO:0000313" key="7">
    <source>
        <dbReference type="Proteomes" id="UP000677054"/>
    </source>
</evidence>
<dbReference type="GO" id="GO:0005524">
    <property type="term" value="F:ATP binding"/>
    <property type="evidence" value="ECO:0007669"/>
    <property type="project" value="InterPro"/>
</dbReference>
<evidence type="ECO:0000313" key="6">
    <source>
        <dbReference type="EMBL" id="CAD7248292.1"/>
    </source>
</evidence>
<dbReference type="Proteomes" id="UP000677054">
    <property type="component" value="Unassembled WGS sequence"/>
</dbReference>
<proteinExistence type="predicted"/>
<dbReference type="FunFam" id="2.60.40.720:FF:000001">
    <property type="entry name" value="Runt-related transcription factor"/>
    <property type="match status" value="1"/>
</dbReference>
<dbReference type="InterPro" id="IPR013524">
    <property type="entry name" value="Runt_dom"/>
</dbReference>
<dbReference type="SUPFAM" id="SSF49417">
    <property type="entry name" value="p53-like transcription factors"/>
    <property type="match status" value="1"/>
</dbReference>
<protein>
    <recommendedName>
        <fullName evidence="5">Runt domain-containing protein</fullName>
    </recommendedName>
</protein>
<sequence length="218" mass="23077">MLSCEQLPFGVSRGMHMSAAHLMTSADIASGSGASGGGGSGGGGGGGLVPHHHMGILGLASREKIPDFLLDDRALNEVLSDHPGELVRTGSPNILCTVLPNHWRSNKTLPVAFKVVALSDINDGTVVTIRAGNDENHCAELRNSTSIMKNQVAKFNDLRFVGRSGRGKTLNLTITLNSNPMLVTTVLKAIKVTVDGPREPRSKTSKFLLSKCSMHNSQ</sequence>
<keyword evidence="4" id="KW-0539">Nucleus</keyword>
<dbReference type="GO" id="GO:0001709">
    <property type="term" value="P:cell fate determination"/>
    <property type="evidence" value="ECO:0007669"/>
    <property type="project" value="UniProtKB-ARBA"/>
</dbReference>
<evidence type="ECO:0000256" key="4">
    <source>
        <dbReference type="ARBA" id="ARBA00023242"/>
    </source>
</evidence>
<feature type="domain" description="Runt" evidence="5">
    <location>
        <begin position="74"/>
        <end position="202"/>
    </location>
</feature>
<dbReference type="GO" id="GO:0005634">
    <property type="term" value="C:nucleus"/>
    <property type="evidence" value="ECO:0007669"/>
    <property type="project" value="UniProtKB-SubCell"/>
</dbReference>
<evidence type="ECO:0000256" key="1">
    <source>
        <dbReference type="ARBA" id="ARBA00004123"/>
    </source>
</evidence>
<keyword evidence="3" id="KW-0804">Transcription</keyword>
<keyword evidence="7" id="KW-1185">Reference proteome</keyword>
<dbReference type="PANTHER" id="PTHR11950:SF31">
    <property type="entry name" value="SEGMENTATION PROTEIN RUNT"/>
    <property type="match status" value="1"/>
</dbReference>
<accession>A0A7R8XLJ7</accession>
<evidence type="ECO:0000256" key="2">
    <source>
        <dbReference type="ARBA" id="ARBA00023015"/>
    </source>
</evidence>
<evidence type="ECO:0000256" key="3">
    <source>
        <dbReference type="ARBA" id="ARBA00023163"/>
    </source>
</evidence>
<dbReference type="GO" id="GO:0000978">
    <property type="term" value="F:RNA polymerase II cis-regulatory region sequence-specific DNA binding"/>
    <property type="evidence" value="ECO:0007669"/>
    <property type="project" value="TreeGrafter"/>
</dbReference>
<dbReference type="InterPro" id="IPR008967">
    <property type="entry name" value="p53-like_TF_DNA-bd_sf"/>
</dbReference>
<dbReference type="AlphaFoldDB" id="A0A7R8XLJ7"/>
<dbReference type="InterPro" id="IPR000040">
    <property type="entry name" value="AML1_Runt"/>
</dbReference>
<dbReference type="EMBL" id="CAJPEV010001780">
    <property type="protein sequence ID" value="CAG0894318.1"/>
    <property type="molecule type" value="Genomic_DNA"/>
</dbReference>